<keyword evidence="2" id="KW-1185">Reference proteome</keyword>
<accession>A0ACC0V3B7</accession>
<reference evidence="1" key="1">
    <citation type="submission" date="2022-10" db="EMBL/GenBank/DDBJ databases">
        <title>Complete Genome of Trichothecium roseum strain YXFP-22015, a Plant Pathogen Isolated from Citrus.</title>
        <authorList>
            <person name="Wang Y."/>
            <person name="Zhu L."/>
        </authorList>
    </citation>
    <scope>NUCLEOTIDE SEQUENCE</scope>
    <source>
        <strain evidence="1">YXFP-22015</strain>
    </source>
</reference>
<proteinExistence type="predicted"/>
<dbReference type="Proteomes" id="UP001163324">
    <property type="component" value="Chromosome 4"/>
</dbReference>
<sequence>MTGNFVCHACRRRLSLPVPPLLTTQRQYLTPPHPVDRRREFSAASLDTEQAKQPAQDWDAQRVAGAAKGPGRPQTDAAKIVTQSQILRALTGSNASPKVPQSQRQRLGPLKNAKRPVGSSSQPRRDNTKAAAAPSIASQWQRRREVKLRQKMETTAQWGYIRHQVPEESREEEKTRFRFWKSWISKITFGDVSVQSAPWRNDGLDFAKLKSHQAMLDAWHQLDINERREFWPRLMLSTLSHDARKASQVLAATLDPLPPGYALIDVLNLIADNDRASYYRRGKNMRNADRLLDLVLYLIHHTPSGYIPFVQRTFGKLARNLPPYHAKELHAALQEAGAALHPHTKLHFADTLAGAAIKSQYKDEAFGILKEVGEDAEVHAKPRFASVLTSLLWCEPLDNAQAKEFSPSDCVQYFMEAGHVPNMLTFTSFLRTLCRRREWVEAIRLAKLFSNSVQPLDAKALQTIFNGAKSSLDADKVRDVLEFSKKSTANKVAVFNNALHSVYYFADAEFAQRRELPASDHQPFVTLLGVYVEKFELEPLQWLIPEMLPLLLDRQDMAMNPSIDESPSRRFRYEHSIVPVVKEFYAADGCKKVKPDATTLAIMLRAYIKSLWRPYDLMSFYSFYKIRLEEVSRGKGEYRDTLLSQGSVIHDTLIHAMLKQNGLTRPALEVFGDMLKERIKTLESKEDDRVRSADSKAAMHPEPSVFTFSILLHSLFLRKETALVEQIIKVMHENGIEPNLVTWNTLIGGYALMQNVPKTVKALRELETTGHVPDEHTYKAFSKLNNQKEALEMIQRIIDRNAQTLGSNDSLA</sequence>
<organism evidence="1 2">
    <name type="scientific">Trichothecium roseum</name>
    <dbReference type="NCBI Taxonomy" id="47278"/>
    <lineage>
        <taxon>Eukaryota</taxon>
        <taxon>Fungi</taxon>
        <taxon>Dikarya</taxon>
        <taxon>Ascomycota</taxon>
        <taxon>Pezizomycotina</taxon>
        <taxon>Sordariomycetes</taxon>
        <taxon>Hypocreomycetidae</taxon>
        <taxon>Hypocreales</taxon>
        <taxon>Hypocreales incertae sedis</taxon>
        <taxon>Trichothecium</taxon>
    </lineage>
</organism>
<evidence type="ECO:0000313" key="1">
    <source>
        <dbReference type="EMBL" id="KAI9900271.1"/>
    </source>
</evidence>
<gene>
    <name evidence="1" type="ORF">N3K66_004533</name>
</gene>
<name>A0ACC0V3B7_9HYPO</name>
<protein>
    <submittedName>
        <fullName evidence="1">Uncharacterized protein</fullName>
    </submittedName>
</protein>
<evidence type="ECO:0000313" key="2">
    <source>
        <dbReference type="Proteomes" id="UP001163324"/>
    </source>
</evidence>
<dbReference type="EMBL" id="CM047943">
    <property type="protein sequence ID" value="KAI9900271.1"/>
    <property type="molecule type" value="Genomic_DNA"/>
</dbReference>
<comment type="caution">
    <text evidence="1">The sequence shown here is derived from an EMBL/GenBank/DDBJ whole genome shotgun (WGS) entry which is preliminary data.</text>
</comment>